<evidence type="ECO:0000313" key="3">
    <source>
        <dbReference type="EMBL" id="MCO5725358.1"/>
    </source>
</evidence>
<dbReference type="Pfam" id="PF13239">
    <property type="entry name" value="2TM"/>
    <property type="match status" value="1"/>
</dbReference>
<organism evidence="3 4">
    <name type="scientific">Robiginitalea marina</name>
    <dbReference type="NCBI Taxonomy" id="2954105"/>
    <lineage>
        <taxon>Bacteria</taxon>
        <taxon>Pseudomonadati</taxon>
        <taxon>Bacteroidota</taxon>
        <taxon>Flavobacteriia</taxon>
        <taxon>Flavobacteriales</taxon>
        <taxon>Flavobacteriaceae</taxon>
        <taxon>Robiginitalea</taxon>
    </lineage>
</organism>
<feature type="transmembrane region" description="Helical" evidence="1">
    <location>
        <begin position="46"/>
        <end position="63"/>
    </location>
</feature>
<reference evidence="3 4" key="1">
    <citation type="submission" date="2022-06" db="EMBL/GenBank/DDBJ databases">
        <authorList>
            <person name="Xuan X."/>
        </authorList>
    </citation>
    <scope>NUCLEOTIDE SEQUENCE [LARGE SCALE GENOMIC DNA]</scope>
    <source>
        <strain evidence="3 4">2V75</strain>
    </source>
</reference>
<gene>
    <name evidence="3" type="ORF">NG653_10855</name>
</gene>
<accession>A0ABT1AZ89</accession>
<evidence type="ECO:0000313" key="4">
    <source>
        <dbReference type="Proteomes" id="UP001206312"/>
    </source>
</evidence>
<comment type="caution">
    <text evidence="3">The sequence shown here is derived from an EMBL/GenBank/DDBJ whole genome shotgun (WGS) entry which is preliminary data.</text>
</comment>
<sequence>MDAFEKQQRYERARERVSCLKGFYSNLFSYLLVIPFLFWINLRTTSFPWALIPALGWGFGLLMHGMEAHGYHPFLGKNWEARKIRELMAREEQELS</sequence>
<keyword evidence="1" id="KW-1133">Transmembrane helix</keyword>
<keyword evidence="4" id="KW-1185">Reference proteome</keyword>
<dbReference type="EMBL" id="JAMXIB010000008">
    <property type="protein sequence ID" value="MCO5725358.1"/>
    <property type="molecule type" value="Genomic_DNA"/>
</dbReference>
<dbReference type="InterPro" id="IPR025698">
    <property type="entry name" value="2TM_dom"/>
</dbReference>
<keyword evidence="1" id="KW-0472">Membrane</keyword>
<feature type="domain" description="2TM" evidence="2">
    <location>
        <begin position="11"/>
        <end position="88"/>
    </location>
</feature>
<proteinExistence type="predicted"/>
<name>A0ABT1AZ89_9FLAO</name>
<keyword evidence="1" id="KW-0812">Transmembrane</keyword>
<evidence type="ECO:0000256" key="1">
    <source>
        <dbReference type="SAM" id="Phobius"/>
    </source>
</evidence>
<protein>
    <submittedName>
        <fullName evidence="3">2TM domain-containing protein</fullName>
    </submittedName>
</protein>
<dbReference type="Proteomes" id="UP001206312">
    <property type="component" value="Unassembled WGS sequence"/>
</dbReference>
<feature type="transmembrane region" description="Helical" evidence="1">
    <location>
        <begin position="21"/>
        <end position="40"/>
    </location>
</feature>
<dbReference type="RefSeq" id="WP_252741726.1">
    <property type="nucleotide sequence ID" value="NZ_JAMXIB010000008.1"/>
</dbReference>
<evidence type="ECO:0000259" key="2">
    <source>
        <dbReference type="Pfam" id="PF13239"/>
    </source>
</evidence>